<reference evidence="1 2" key="1">
    <citation type="journal article" date="2013" name="Genome Announc.">
        <title>Complete Genome Sequence of Glaciecola psychrophila Strain 170T.</title>
        <authorList>
            <person name="Yin J."/>
            <person name="Chen J."/>
            <person name="Liu G."/>
            <person name="Yu Y."/>
            <person name="Song L."/>
            <person name="Wang X."/>
            <person name="Qu X."/>
        </authorList>
    </citation>
    <scope>NUCLEOTIDE SEQUENCE [LARGE SCALE GENOMIC DNA]</scope>
    <source>
        <strain evidence="1 2">170</strain>
    </source>
</reference>
<dbReference type="EMBL" id="CP003837">
    <property type="protein sequence ID" value="AGH44399.1"/>
    <property type="molecule type" value="Genomic_DNA"/>
</dbReference>
<name>K6ZPS6_9ALTE</name>
<dbReference type="AlphaFoldDB" id="K6ZPS6"/>
<protein>
    <submittedName>
        <fullName evidence="1">Uncharacterized protein</fullName>
    </submittedName>
</protein>
<organism evidence="1 2">
    <name type="scientific">Paraglaciecola psychrophila 170</name>
    <dbReference type="NCBI Taxonomy" id="1129794"/>
    <lineage>
        <taxon>Bacteria</taxon>
        <taxon>Pseudomonadati</taxon>
        <taxon>Pseudomonadota</taxon>
        <taxon>Gammaproteobacteria</taxon>
        <taxon>Alteromonadales</taxon>
        <taxon>Alteromonadaceae</taxon>
        <taxon>Paraglaciecola</taxon>
    </lineage>
</organism>
<sequence>MSFPKTNASIIASVIKASSTLGTAVGSMAPAFKNEGKGKIIRLAGLSRVEP</sequence>
<proteinExistence type="predicted"/>
<evidence type="ECO:0000313" key="1">
    <source>
        <dbReference type="EMBL" id="AGH44399.1"/>
    </source>
</evidence>
<dbReference type="KEGG" id="gps:C427_2290"/>
<dbReference type="Proteomes" id="UP000011864">
    <property type="component" value="Chromosome"/>
</dbReference>
<dbReference type="HOGENOM" id="CLU_3101854_0_0_6"/>
<evidence type="ECO:0000313" key="2">
    <source>
        <dbReference type="Proteomes" id="UP000011864"/>
    </source>
</evidence>
<keyword evidence="2" id="KW-1185">Reference proteome</keyword>
<accession>K6ZPS6</accession>
<gene>
    <name evidence="1" type="ORF">C427_2290</name>
</gene>